<feature type="signal peptide" evidence="1">
    <location>
        <begin position="1"/>
        <end position="26"/>
    </location>
</feature>
<evidence type="ECO:0000313" key="3">
    <source>
        <dbReference type="Proteomes" id="UP000243542"/>
    </source>
</evidence>
<evidence type="ECO:0000313" key="2">
    <source>
        <dbReference type="EMBL" id="PFG49752.1"/>
    </source>
</evidence>
<sequence>MRARVRSTGTLVTVLTGLLLGTAAHAAEVTSTGWGSAGSLDLLVDGEHVVTGELARCDADGPLSARSDGGVAGNVADFGFGGSTCGRTGAVATVQGGGQRFETDLLRRWGGPVLKVRTYSSGCSTTESGSTGSMSIGEVSGLTVPSSIPANYSITIPGGEAGTAMATVTLNETVTPQPADGSLVTHAMHLKLFPQGGPASGDLYLGTAACNPYGKGGQPGGKAGTPE</sequence>
<dbReference type="Proteomes" id="UP000243542">
    <property type="component" value="Unassembled WGS sequence"/>
</dbReference>
<dbReference type="AlphaFoldDB" id="A0A2A9FGQ3"/>
<protein>
    <recommendedName>
        <fullName evidence="4">Neocarzinostatin family protein</fullName>
    </recommendedName>
</protein>
<evidence type="ECO:0000256" key="1">
    <source>
        <dbReference type="SAM" id="SignalP"/>
    </source>
</evidence>
<feature type="chain" id="PRO_5012902450" description="Neocarzinostatin family protein" evidence="1">
    <location>
        <begin position="27"/>
        <end position="227"/>
    </location>
</feature>
<evidence type="ECO:0008006" key="4">
    <source>
        <dbReference type="Google" id="ProtNLM"/>
    </source>
</evidence>
<name>A0A2A9FGQ3_9PSEU</name>
<proteinExistence type="predicted"/>
<reference evidence="2 3" key="1">
    <citation type="submission" date="2017-10" db="EMBL/GenBank/DDBJ databases">
        <title>Sequencing the genomes of 1000 actinobacteria strains.</title>
        <authorList>
            <person name="Klenk H.-P."/>
        </authorList>
    </citation>
    <scope>NUCLEOTIDE SEQUENCE [LARGE SCALE GENOMIC DNA]</scope>
    <source>
        <strain evidence="2 3">DSM 46092</strain>
    </source>
</reference>
<keyword evidence="3" id="KW-1185">Reference proteome</keyword>
<accession>A0A2A9FGQ3</accession>
<comment type="caution">
    <text evidence="2">The sequence shown here is derived from an EMBL/GenBank/DDBJ whole genome shotgun (WGS) entry which is preliminary data.</text>
</comment>
<dbReference type="RefSeq" id="WP_245915066.1">
    <property type="nucleotide sequence ID" value="NZ_JBIAKZ010000004.1"/>
</dbReference>
<organism evidence="2 3">
    <name type="scientific">Amycolatopsis sulphurea</name>
    <dbReference type="NCBI Taxonomy" id="76022"/>
    <lineage>
        <taxon>Bacteria</taxon>
        <taxon>Bacillati</taxon>
        <taxon>Actinomycetota</taxon>
        <taxon>Actinomycetes</taxon>
        <taxon>Pseudonocardiales</taxon>
        <taxon>Pseudonocardiaceae</taxon>
        <taxon>Amycolatopsis</taxon>
    </lineage>
</organism>
<keyword evidence="1" id="KW-0732">Signal</keyword>
<gene>
    <name evidence="2" type="ORF">ATK36_4929</name>
</gene>
<dbReference type="EMBL" id="PDJK01000002">
    <property type="protein sequence ID" value="PFG49752.1"/>
    <property type="molecule type" value="Genomic_DNA"/>
</dbReference>